<dbReference type="InterPro" id="IPR036388">
    <property type="entry name" value="WH-like_DNA-bd_sf"/>
</dbReference>
<dbReference type="PRINTS" id="PR00039">
    <property type="entry name" value="HTHLYSR"/>
</dbReference>
<reference evidence="7 8" key="1">
    <citation type="submission" date="2014-05" db="EMBL/GenBank/DDBJ databases">
        <title>Genome Announcement of Sphingobium lucknowense F2.</title>
        <authorList>
            <person name="Lal R."/>
            <person name="Negi V."/>
            <person name="Lata P."/>
            <person name="Sangwan N."/>
            <person name="Gupta S.K."/>
            <person name="Rao D.L.N."/>
            <person name="Das S."/>
        </authorList>
    </citation>
    <scope>NUCLEOTIDE SEQUENCE [LARGE SCALE GENOMIC DNA]</scope>
    <source>
        <strain evidence="7 8">F2</strain>
    </source>
</reference>
<dbReference type="Proteomes" id="UP000028135">
    <property type="component" value="Unassembled WGS sequence"/>
</dbReference>
<keyword evidence="3" id="KW-0238">DNA-binding</keyword>
<dbReference type="InterPro" id="IPR036390">
    <property type="entry name" value="WH_DNA-bd_sf"/>
</dbReference>
<keyword evidence="4" id="KW-0010">Activator</keyword>
<dbReference type="EMBL" id="JANF02000004">
    <property type="protein sequence ID" value="KER38217.1"/>
    <property type="molecule type" value="Genomic_DNA"/>
</dbReference>
<evidence type="ECO:0000256" key="3">
    <source>
        <dbReference type="ARBA" id="ARBA00023125"/>
    </source>
</evidence>
<dbReference type="InterPro" id="IPR000847">
    <property type="entry name" value="LysR_HTH_N"/>
</dbReference>
<protein>
    <submittedName>
        <fullName evidence="7">Hyaluronan synthase</fullName>
    </submittedName>
</protein>
<evidence type="ECO:0000256" key="2">
    <source>
        <dbReference type="ARBA" id="ARBA00023015"/>
    </source>
</evidence>
<evidence type="ECO:0000256" key="1">
    <source>
        <dbReference type="ARBA" id="ARBA00009437"/>
    </source>
</evidence>
<dbReference type="FunFam" id="1.10.10.10:FF:000001">
    <property type="entry name" value="LysR family transcriptional regulator"/>
    <property type="match status" value="1"/>
</dbReference>
<dbReference type="GO" id="GO:0003677">
    <property type="term" value="F:DNA binding"/>
    <property type="evidence" value="ECO:0007669"/>
    <property type="project" value="UniProtKB-KW"/>
</dbReference>
<dbReference type="PANTHER" id="PTHR30346">
    <property type="entry name" value="TRANSCRIPTIONAL DUAL REGULATOR HCAR-RELATED"/>
    <property type="match status" value="1"/>
</dbReference>
<evidence type="ECO:0000313" key="8">
    <source>
        <dbReference type="Proteomes" id="UP000028135"/>
    </source>
</evidence>
<comment type="caution">
    <text evidence="7">The sequence shown here is derived from an EMBL/GenBank/DDBJ whole genome shotgun (WGS) entry which is preliminary data.</text>
</comment>
<dbReference type="GO" id="GO:0003700">
    <property type="term" value="F:DNA-binding transcription factor activity"/>
    <property type="evidence" value="ECO:0007669"/>
    <property type="project" value="InterPro"/>
</dbReference>
<feature type="domain" description="HTH lysR-type" evidence="6">
    <location>
        <begin position="2"/>
        <end position="59"/>
    </location>
</feature>
<dbReference type="PANTHER" id="PTHR30346:SF26">
    <property type="entry name" value="HYDROGEN PEROXIDE-INDUCIBLE GENES ACTIVATOR"/>
    <property type="match status" value="1"/>
</dbReference>
<dbReference type="InterPro" id="IPR005119">
    <property type="entry name" value="LysR_subst-bd"/>
</dbReference>
<evidence type="ECO:0000256" key="5">
    <source>
        <dbReference type="ARBA" id="ARBA00023163"/>
    </source>
</evidence>
<sequence length="301" mass="32981">MPTLRQLEYLVALADLRHFGRAAQASHVSQPSLSQQLRALEQRLGTVLVERNQGSVELTPIGRELAERARGVLVAVEDMRELARRAQEGNAGTIRFGVTPTLGPYLMSNVILALHRQQPGLRLYIREGIPDEQALELARGQLDMLLGPLPIASEGAIVEPLFRERLRLVAAPDHPLAQRPVLRRSDLKGAQVLSLHSAHHLHRQVAGFCMELGMELLRDYEGTSLDSLRQMAATGLALTILPDLYIRSEVGGSAGVKVLEVKDWQPTRSIAAAWRHGAAFADAYARIAECVRCEALAIVGA</sequence>
<dbReference type="SUPFAM" id="SSF46785">
    <property type="entry name" value="Winged helix' DNA-binding domain"/>
    <property type="match status" value="1"/>
</dbReference>
<dbReference type="Pfam" id="PF00126">
    <property type="entry name" value="HTH_1"/>
    <property type="match status" value="1"/>
</dbReference>
<evidence type="ECO:0000313" key="7">
    <source>
        <dbReference type="EMBL" id="KER38217.1"/>
    </source>
</evidence>
<gene>
    <name evidence="7" type="ORF">AL00_02490</name>
</gene>
<dbReference type="Gene3D" id="1.10.10.10">
    <property type="entry name" value="Winged helix-like DNA-binding domain superfamily/Winged helix DNA-binding domain"/>
    <property type="match status" value="1"/>
</dbReference>
<organism evidence="7 8">
    <name type="scientific">Sphingobium indicum F2</name>
    <dbReference type="NCBI Taxonomy" id="1450518"/>
    <lineage>
        <taxon>Bacteria</taxon>
        <taxon>Pseudomonadati</taxon>
        <taxon>Pseudomonadota</taxon>
        <taxon>Alphaproteobacteria</taxon>
        <taxon>Sphingomonadales</taxon>
        <taxon>Sphingomonadaceae</taxon>
        <taxon>Sphingobium</taxon>
    </lineage>
</organism>
<name>A0A8E0WVK9_9SPHN</name>
<evidence type="ECO:0000259" key="6">
    <source>
        <dbReference type="PROSITE" id="PS50931"/>
    </source>
</evidence>
<dbReference type="SUPFAM" id="SSF53850">
    <property type="entry name" value="Periplasmic binding protein-like II"/>
    <property type="match status" value="1"/>
</dbReference>
<dbReference type="AlphaFoldDB" id="A0A8E0WVK9"/>
<proteinExistence type="inferred from homology"/>
<dbReference type="CDD" id="cd08411">
    <property type="entry name" value="PBP2_OxyR"/>
    <property type="match status" value="1"/>
</dbReference>
<dbReference type="GO" id="GO:0032993">
    <property type="term" value="C:protein-DNA complex"/>
    <property type="evidence" value="ECO:0007669"/>
    <property type="project" value="TreeGrafter"/>
</dbReference>
<comment type="similarity">
    <text evidence="1">Belongs to the LysR transcriptional regulatory family.</text>
</comment>
<keyword evidence="2" id="KW-0805">Transcription regulation</keyword>
<dbReference type="PROSITE" id="PS50931">
    <property type="entry name" value="HTH_LYSR"/>
    <property type="match status" value="1"/>
</dbReference>
<keyword evidence="5" id="KW-0804">Transcription</keyword>
<dbReference type="Pfam" id="PF03466">
    <property type="entry name" value="LysR_substrate"/>
    <property type="match status" value="1"/>
</dbReference>
<evidence type="ECO:0000256" key="4">
    <source>
        <dbReference type="ARBA" id="ARBA00023159"/>
    </source>
</evidence>
<dbReference type="Gene3D" id="3.40.190.10">
    <property type="entry name" value="Periplasmic binding protein-like II"/>
    <property type="match status" value="2"/>
</dbReference>
<accession>A0A8E0WVK9</accession>